<keyword evidence="11" id="KW-0739">Sodium transport</keyword>
<comment type="caution">
    <text evidence="15">The sequence shown here is derived from an EMBL/GenBank/DDBJ whole genome shotgun (WGS) entry which is preliminary data.</text>
</comment>
<evidence type="ECO:0000313" key="15">
    <source>
        <dbReference type="EMBL" id="MDM4015588.1"/>
    </source>
</evidence>
<sequence>MLFELGTVDAIVLGVVLLIAVAIGVLSGRKNRDAETFLVGGRDLPWWAILGSIVATETSTATVLSLPGDSYAGNGFRWLHLTFGLVLGRILVVRFLLPLYFKRRLLTAYEVLDERLGKAVKTAASMMFMVTRNLSDGLRLYLAAVVVQTLLGWSLTSSVIVMGLVTIVYTAIGGLRSVVWNDCVQFVIYMIGGVAAVMILAQAIPGGLSAIYQFADQTGRLTMFDLRFDFAEPLNFWGGLLGGAVLTIGTHGTDQIMVQRYLSARSQKEAGRAIIGSAFVVMIQFALFLWIGVSLACFFANTNSVAPEKPDQVFAYFIVHHFPVNYGLIGLMLAAILAAAMSTLSSSLSASSSALLNDLYVPFVKRRRGTEPNGRSLLRTSQAMTILFGIIQMGIAIWASQLDQTVVTSALTIAGFAAGLLLGVFLLGLFCPKISQRSVFLGLAIAVIVLVLVSFQIKNEAGKAIIAWTHLATVGAFTTVVVARISEAVSPSRNT</sequence>
<dbReference type="EMBL" id="JASZZN010000005">
    <property type="protein sequence ID" value="MDM4015588.1"/>
    <property type="molecule type" value="Genomic_DNA"/>
</dbReference>
<keyword evidence="9 14" id="KW-0472">Membrane</keyword>
<accession>A0ABT7PGH7</accession>
<dbReference type="PROSITE" id="PS50283">
    <property type="entry name" value="NA_SOLUT_SYMP_3"/>
    <property type="match status" value="1"/>
</dbReference>
<organism evidence="15 16">
    <name type="scientific">Roseiconus lacunae</name>
    <dbReference type="NCBI Taxonomy" id="2605694"/>
    <lineage>
        <taxon>Bacteria</taxon>
        <taxon>Pseudomonadati</taxon>
        <taxon>Planctomycetota</taxon>
        <taxon>Planctomycetia</taxon>
        <taxon>Pirellulales</taxon>
        <taxon>Pirellulaceae</taxon>
        <taxon>Roseiconus</taxon>
    </lineage>
</organism>
<keyword evidence="7" id="KW-0915">Sodium</keyword>
<evidence type="ECO:0000256" key="9">
    <source>
        <dbReference type="ARBA" id="ARBA00023136"/>
    </source>
</evidence>
<dbReference type="Pfam" id="PF00474">
    <property type="entry name" value="SSF"/>
    <property type="match status" value="1"/>
</dbReference>
<feature type="transmembrane region" description="Helical" evidence="14">
    <location>
        <begin position="463"/>
        <end position="483"/>
    </location>
</feature>
<keyword evidence="3" id="KW-0813">Transport</keyword>
<feature type="transmembrane region" description="Helical" evidence="14">
    <location>
        <begin position="159"/>
        <end position="179"/>
    </location>
</feature>
<evidence type="ECO:0000256" key="6">
    <source>
        <dbReference type="ARBA" id="ARBA00022989"/>
    </source>
</evidence>
<feature type="transmembrane region" description="Helical" evidence="14">
    <location>
        <begin position="6"/>
        <end position="26"/>
    </location>
</feature>
<evidence type="ECO:0000256" key="2">
    <source>
        <dbReference type="ARBA" id="ARBA00006434"/>
    </source>
</evidence>
<keyword evidence="8" id="KW-0406">Ion transport</keyword>
<feature type="transmembrane region" description="Helical" evidence="14">
    <location>
        <begin position="186"/>
        <end position="214"/>
    </location>
</feature>
<name>A0ABT7PGH7_9BACT</name>
<feature type="transmembrane region" description="Helical" evidence="14">
    <location>
        <begin position="46"/>
        <end position="66"/>
    </location>
</feature>
<keyword evidence="5 14" id="KW-0812">Transmembrane</keyword>
<evidence type="ECO:0000313" key="16">
    <source>
        <dbReference type="Proteomes" id="UP001239462"/>
    </source>
</evidence>
<keyword evidence="4" id="KW-1003">Cell membrane</keyword>
<protein>
    <submittedName>
        <fullName evidence="15">Sodium/solute symporter</fullName>
    </submittedName>
</protein>
<feature type="transmembrane region" description="Helical" evidence="14">
    <location>
        <begin position="410"/>
        <end position="431"/>
    </location>
</feature>
<comment type="similarity">
    <text evidence="2 13">Belongs to the sodium:solute symporter (SSF) (TC 2.A.21) family.</text>
</comment>
<evidence type="ECO:0000256" key="12">
    <source>
        <dbReference type="ARBA" id="ARBA00036099"/>
    </source>
</evidence>
<keyword evidence="10" id="KW-0325">Glycoprotein</keyword>
<dbReference type="InterPro" id="IPR001734">
    <property type="entry name" value="Na/solute_symporter"/>
</dbReference>
<evidence type="ECO:0000256" key="7">
    <source>
        <dbReference type="ARBA" id="ARBA00023053"/>
    </source>
</evidence>
<evidence type="ECO:0000256" key="10">
    <source>
        <dbReference type="ARBA" id="ARBA00023180"/>
    </source>
</evidence>
<evidence type="ECO:0000256" key="4">
    <source>
        <dbReference type="ARBA" id="ARBA00022475"/>
    </source>
</evidence>
<dbReference type="PROSITE" id="PS00456">
    <property type="entry name" value="NA_SOLUT_SYMP_1"/>
    <property type="match status" value="1"/>
</dbReference>
<feature type="transmembrane region" description="Helical" evidence="14">
    <location>
        <begin position="376"/>
        <end position="398"/>
    </location>
</feature>
<feature type="transmembrane region" description="Helical" evidence="14">
    <location>
        <begin position="273"/>
        <end position="301"/>
    </location>
</feature>
<keyword evidence="6 14" id="KW-1133">Transmembrane helix</keyword>
<comment type="subcellular location">
    <subcellularLocation>
        <location evidence="1">Cell membrane</location>
        <topology evidence="1">Multi-pass membrane protein</topology>
    </subcellularLocation>
</comment>
<dbReference type="PANTHER" id="PTHR42985:SF47">
    <property type="entry name" value="INTEGRAL MEMBRANE TRANSPORT PROTEIN"/>
    <property type="match status" value="1"/>
</dbReference>
<dbReference type="RefSeq" id="WP_289163093.1">
    <property type="nucleotide sequence ID" value="NZ_JASZZN010000005.1"/>
</dbReference>
<dbReference type="InterPro" id="IPR051163">
    <property type="entry name" value="Sodium:Solute_Symporter_SSF"/>
</dbReference>
<proteinExistence type="inferred from homology"/>
<dbReference type="Proteomes" id="UP001239462">
    <property type="component" value="Unassembled WGS sequence"/>
</dbReference>
<evidence type="ECO:0000256" key="11">
    <source>
        <dbReference type="ARBA" id="ARBA00023201"/>
    </source>
</evidence>
<feature type="transmembrane region" description="Helical" evidence="14">
    <location>
        <begin position="438"/>
        <end position="457"/>
    </location>
</feature>
<evidence type="ECO:0000256" key="13">
    <source>
        <dbReference type="RuleBase" id="RU362091"/>
    </source>
</evidence>
<dbReference type="InterPro" id="IPR018212">
    <property type="entry name" value="Na/solute_symporter_CS"/>
</dbReference>
<dbReference type="NCBIfam" id="TIGR00813">
    <property type="entry name" value="sss"/>
    <property type="match status" value="1"/>
</dbReference>
<evidence type="ECO:0000256" key="5">
    <source>
        <dbReference type="ARBA" id="ARBA00022692"/>
    </source>
</evidence>
<feature type="transmembrane region" description="Helical" evidence="14">
    <location>
        <begin position="313"/>
        <end position="340"/>
    </location>
</feature>
<evidence type="ECO:0000256" key="8">
    <source>
        <dbReference type="ARBA" id="ARBA00023065"/>
    </source>
</evidence>
<dbReference type="Gene3D" id="1.20.1730.10">
    <property type="entry name" value="Sodium/glucose cotransporter"/>
    <property type="match status" value="1"/>
</dbReference>
<feature type="transmembrane region" description="Helical" evidence="14">
    <location>
        <begin position="137"/>
        <end position="153"/>
    </location>
</feature>
<dbReference type="InterPro" id="IPR038377">
    <property type="entry name" value="Na/Glc_symporter_sf"/>
</dbReference>
<comment type="catalytic activity">
    <reaction evidence="12">
        <text>iodide(out) + 2 Na(+)(out) = iodide(in) + 2 Na(+)(in)</text>
        <dbReference type="Rhea" id="RHEA:71207"/>
        <dbReference type="ChEBI" id="CHEBI:16382"/>
        <dbReference type="ChEBI" id="CHEBI:29101"/>
    </reaction>
</comment>
<feature type="transmembrane region" description="Helical" evidence="14">
    <location>
        <begin position="234"/>
        <end position="252"/>
    </location>
</feature>
<evidence type="ECO:0000256" key="14">
    <source>
        <dbReference type="SAM" id="Phobius"/>
    </source>
</evidence>
<gene>
    <name evidence="15" type="ORF">QTN89_09125</name>
</gene>
<evidence type="ECO:0000256" key="1">
    <source>
        <dbReference type="ARBA" id="ARBA00004651"/>
    </source>
</evidence>
<dbReference type="PANTHER" id="PTHR42985">
    <property type="entry name" value="SODIUM-COUPLED MONOCARBOXYLATE TRANSPORTER"/>
    <property type="match status" value="1"/>
</dbReference>
<evidence type="ECO:0000256" key="3">
    <source>
        <dbReference type="ARBA" id="ARBA00022448"/>
    </source>
</evidence>
<reference evidence="15 16" key="1">
    <citation type="submission" date="2023-06" db="EMBL/GenBank/DDBJ databases">
        <title>Roseiconus lacunae JC819 isolated from Gulf of Mannar region, Tamil Nadu.</title>
        <authorList>
            <person name="Pk S."/>
            <person name="Ch S."/>
            <person name="Ch V.R."/>
        </authorList>
    </citation>
    <scope>NUCLEOTIDE SEQUENCE [LARGE SCALE GENOMIC DNA]</scope>
    <source>
        <strain evidence="15 16">JC819</strain>
    </source>
</reference>
<keyword evidence="16" id="KW-1185">Reference proteome</keyword>
<feature type="transmembrane region" description="Helical" evidence="14">
    <location>
        <begin position="78"/>
        <end position="97"/>
    </location>
</feature>